<comment type="caution">
    <text evidence="1">The sequence shown here is derived from an EMBL/GenBank/DDBJ whole genome shotgun (WGS) entry which is preliminary data.</text>
</comment>
<evidence type="ECO:0008006" key="3">
    <source>
        <dbReference type="Google" id="ProtNLM"/>
    </source>
</evidence>
<proteinExistence type="predicted"/>
<name>A0ABU6SBX6_9FABA</name>
<gene>
    <name evidence="1" type="ORF">PIB30_031071</name>
</gene>
<reference evidence="1 2" key="1">
    <citation type="journal article" date="2023" name="Plants (Basel)">
        <title>Bridging the Gap: Combining Genomics and Transcriptomics Approaches to Understand Stylosanthes scabra, an Orphan Legume from the Brazilian Caatinga.</title>
        <authorList>
            <person name="Ferreira-Neto J.R.C."/>
            <person name="da Silva M.D."/>
            <person name="Binneck E."/>
            <person name="de Melo N.F."/>
            <person name="da Silva R.H."/>
            <person name="de Melo A.L.T.M."/>
            <person name="Pandolfi V."/>
            <person name="Bustamante F.O."/>
            <person name="Brasileiro-Vidal A.C."/>
            <person name="Benko-Iseppon A.M."/>
        </authorList>
    </citation>
    <scope>NUCLEOTIDE SEQUENCE [LARGE SCALE GENOMIC DNA]</scope>
    <source>
        <tissue evidence="1">Leaves</tissue>
    </source>
</reference>
<dbReference type="EMBL" id="JASCZI010060547">
    <property type="protein sequence ID" value="MED6133755.1"/>
    <property type="molecule type" value="Genomic_DNA"/>
</dbReference>
<dbReference type="Proteomes" id="UP001341840">
    <property type="component" value="Unassembled WGS sequence"/>
</dbReference>
<sequence length="163" mass="19221">MDCQLKINLSKGTLSHNGKSRVCFAETKLDRWDKKKQPLKQSISIQGHHVIHGVGFGDYIDAGFVGEAALVGLEGALQFILEEVNLTFEEVMMICDNKEMIGWINGEKKTSWQRRFLRNRILNFTIDFGYFDFEFVFEKDYRVRKQWTEFAHNGREDWCRWFV</sequence>
<protein>
    <recommendedName>
        <fullName evidence="3">RNase H type-1 domain-containing protein</fullName>
    </recommendedName>
</protein>
<accession>A0ABU6SBX6</accession>
<evidence type="ECO:0000313" key="1">
    <source>
        <dbReference type="EMBL" id="MED6133755.1"/>
    </source>
</evidence>
<evidence type="ECO:0000313" key="2">
    <source>
        <dbReference type="Proteomes" id="UP001341840"/>
    </source>
</evidence>
<organism evidence="1 2">
    <name type="scientific">Stylosanthes scabra</name>
    <dbReference type="NCBI Taxonomy" id="79078"/>
    <lineage>
        <taxon>Eukaryota</taxon>
        <taxon>Viridiplantae</taxon>
        <taxon>Streptophyta</taxon>
        <taxon>Embryophyta</taxon>
        <taxon>Tracheophyta</taxon>
        <taxon>Spermatophyta</taxon>
        <taxon>Magnoliopsida</taxon>
        <taxon>eudicotyledons</taxon>
        <taxon>Gunneridae</taxon>
        <taxon>Pentapetalae</taxon>
        <taxon>rosids</taxon>
        <taxon>fabids</taxon>
        <taxon>Fabales</taxon>
        <taxon>Fabaceae</taxon>
        <taxon>Papilionoideae</taxon>
        <taxon>50 kb inversion clade</taxon>
        <taxon>dalbergioids sensu lato</taxon>
        <taxon>Dalbergieae</taxon>
        <taxon>Pterocarpus clade</taxon>
        <taxon>Stylosanthes</taxon>
    </lineage>
</organism>
<keyword evidence="2" id="KW-1185">Reference proteome</keyword>